<dbReference type="AlphaFoldDB" id="A0A1J8R5S6"/>
<name>A0A1J8R5S6_9AGAM</name>
<keyword evidence="2" id="KW-1185">Reference proteome</keyword>
<reference evidence="1 2" key="1">
    <citation type="submission" date="2016-03" db="EMBL/GenBank/DDBJ databases">
        <title>Comparative genomics of the ectomycorrhizal sister species Rhizopogon vinicolor and Rhizopogon vesiculosus (Basidiomycota: Boletales) reveals a divergence of the mating type B locus.</title>
        <authorList>
            <person name="Mujic A.B."/>
            <person name="Kuo A."/>
            <person name="Tritt A."/>
            <person name="Lipzen A."/>
            <person name="Chen C."/>
            <person name="Johnson J."/>
            <person name="Sharma A."/>
            <person name="Barry K."/>
            <person name="Grigoriev I.V."/>
            <person name="Spatafora J.W."/>
        </authorList>
    </citation>
    <scope>NUCLEOTIDE SEQUENCE [LARGE SCALE GENOMIC DNA]</scope>
    <source>
        <strain evidence="1 2">AM-OR11-056</strain>
    </source>
</reference>
<evidence type="ECO:0000313" key="1">
    <source>
        <dbReference type="EMBL" id="OJA19260.1"/>
    </source>
</evidence>
<gene>
    <name evidence="1" type="ORF">AZE42_07103</name>
</gene>
<organism evidence="1 2">
    <name type="scientific">Rhizopogon vesiculosus</name>
    <dbReference type="NCBI Taxonomy" id="180088"/>
    <lineage>
        <taxon>Eukaryota</taxon>
        <taxon>Fungi</taxon>
        <taxon>Dikarya</taxon>
        <taxon>Basidiomycota</taxon>
        <taxon>Agaricomycotina</taxon>
        <taxon>Agaricomycetes</taxon>
        <taxon>Agaricomycetidae</taxon>
        <taxon>Boletales</taxon>
        <taxon>Suillineae</taxon>
        <taxon>Rhizopogonaceae</taxon>
        <taxon>Rhizopogon</taxon>
    </lineage>
</organism>
<dbReference type="Proteomes" id="UP000183567">
    <property type="component" value="Unassembled WGS sequence"/>
</dbReference>
<evidence type="ECO:0000313" key="2">
    <source>
        <dbReference type="Proteomes" id="UP000183567"/>
    </source>
</evidence>
<dbReference type="EMBL" id="LVVM01001112">
    <property type="protein sequence ID" value="OJA19260.1"/>
    <property type="molecule type" value="Genomic_DNA"/>
</dbReference>
<dbReference type="OrthoDB" id="2644964at2759"/>
<protein>
    <submittedName>
        <fullName evidence="1">Uncharacterized protein</fullName>
    </submittedName>
</protein>
<comment type="caution">
    <text evidence="1">The sequence shown here is derived from an EMBL/GenBank/DDBJ whole genome shotgun (WGS) entry which is preliminary data.</text>
</comment>
<accession>A0A1J8R5S6</accession>
<proteinExistence type="predicted"/>
<sequence length="244" mass="27547">MSGTFKRSGTDICFLPYYINAHGFCQNVEILSDIIATLFPALLTIADSMLNTPPSQPASQETAMAPYPEDLQNHHYSSIADAKEYGVFAVAPKCTSTKSSYVYVSGMVRFIPQCLEVMHLLVSAQYLMANFTYPQSTRNASIRATLEEDPMQYLSYWRRCTSTKTSLLSVARPLPYEPPHQNVLPDTPVRQYRPALVYSCYLYRNPSVPQSFEQASICATVYRTGGVHEEYHMSTLLPNYLYLT</sequence>